<reference evidence="1" key="1">
    <citation type="submission" date="2022-10" db="EMBL/GenBank/DDBJ databases">
        <title>Culturing micro-colonial fungi from biological soil crusts in the Mojave desert and describing Neophaeococcomyces mojavensis, and introducing the new genera and species Taxawa tesnikishii.</title>
        <authorList>
            <person name="Kurbessoian T."/>
            <person name="Stajich J.E."/>
        </authorList>
    </citation>
    <scope>NUCLEOTIDE SEQUENCE</scope>
    <source>
        <strain evidence="1">JES_112</strain>
    </source>
</reference>
<dbReference type="EMBL" id="JAPDRQ010000020">
    <property type="protein sequence ID" value="KAJ9661785.1"/>
    <property type="molecule type" value="Genomic_DNA"/>
</dbReference>
<gene>
    <name evidence="1" type="ORF">H2198_001750</name>
</gene>
<sequence length="581" mass="64124">MARIYRNNVVPEIELPNLDLLTLLLDSEQGVAQPDTVLHVDANDPSNRLTKADLIDLTQRIAHGLRTHYSVGAQGPNKDVVTVMSYGQIMVPAVFFGVVAAGGIYSAASPSSTVSELARQISIGNSNLIICSAEHRDVVTAAARQCRVPLERVLVLESSPRRTLVSLGTNRNVVSAEKLAWQRITDPKALKDSVITILWSSGTTGLPKGVQLSHLNLVAETVIVNYFGRRWAAAEMEKGTFQPMEYRTLGHLPISHIAGLFGYLCMPVYNGGTVYWMRRYKWADLLKYAKEYKITAFYTVPSIFLRISKSPEVQDHFKYVEAASTGAAPMDAQLQQASNRRLGNGQDTYIGQTWGLSETTGAVTAPVKGEFDITGSISPILPNVELRIVDDDYKDVEPGQEGELLIRSPLVMNGYYNNEQATKEAFVDLKDGGGKWFCSGDIGVIRDGKFYVVDRKKELLKFKGLQIAPAEIENLLFTHPAVSEAAVVGVPAPDDPGTDWPRAYVVRADSSSSNDESKLRQELLKFVADRLAQHKQLRGGIVFVNEIPKNAIGKFLRRELRDRAKREVAVERGVGKEKARL</sequence>
<protein>
    <submittedName>
        <fullName evidence="1">Uncharacterized protein</fullName>
    </submittedName>
</protein>
<evidence type="ECO:0000313" key="2">
    <source>
        <dbReference type="Proteomes" id="UP001172386"/>
    </source>
</evidence>
<organism evidence="1 2">
    <name type="scientific">Neophaeococcomyces mojaviensis</name>
    <dbReference type="NCBI Taxonomy" id="3383035"/>
    <lineage>
        <taxon>Eukaryota</taxon>
        <taxon>Fungi</taxon>
        <taxon>Dikarya</taxon>
        <taxon>Ascomycota</taxon>
        <taxon>Pezizomycotina</taxon>
        <taxon>Eurotiomycetes</taxon>
        <taxon>Chaetothyriomycetidae</taxon>
        <taxon>Chaetothyriales</taxon>
        <taxon>Chaetothyriales incertae sedis</taxon>
        <taxon>Neophaeococcomyces</taxon>
    </lineage>
</organism>
<comment type="caution">
    <text evidence="1">The sequence shown here is derived from an EMBL/GenBank/DDBJ whole genome shotgun (WGS) entry which is preliminary data.</text>
</comment>
<proteinExistence type="predicted"/>
<accession>A0ACC3AG71</accession>
<name>A0ACC3AG71_9EURO</name>
<keyword evidence="2" id="KW-1185">Reference proteome</keyword>
<dbReference type="Proteomes" id="UP001172386">
    <property type="component" value="Unassembled WGS sequence"/>
</dbReference>
<evidence type="ECO:0000313" key="1">
    <source>
        <dbReference type="EMBL" id="KAJ9661785.1"/>
    </source>
</evidence>